<sequence length="87" mass="10205">MEKSTALICKLRCGRTVEDTRTHDKDKDEEISKEQATIVDFHPQGIYTEDEKAEEGRIDEHEEYCETSQQPFDEHLRGDLLTYQSWA</sequence>
<reference evidence="1 2" key="1">
    <citation type="submission" date="2024-01" db="EMBL/GenBank/DDBJ databases">
        <title>Genome assemblies of Stephania.</title>
        <authorList>
            <person name="Yang L."/>
        </authorList>
    </citation>
    <scope>NUCLEOTIDE SEQUENCE [LARGE SCALE GENOMIC DNA]</scope>
    <source>
        <strain evidence="1">QJT</strain>
        <tissue evidence="1">Leaf</tissue>
    </source>
</reference>
<organism evidence="1 2">
    <name type="scientific">Stephania japonica</name>
    <dbReference type="NCBI Taxonomy" id="461633"/>
    <lineage>
        <taxon>Eukaryota</taxon>
        <taxon>Viridiplantae</taxon>
        <taxon>Streptophyta</taxon>
        <taxon>Embryophyta</taxon>
        <taxon>Tracheophyta</taxon>
        <taxon>Spermatophyta</taxon>
        <taxon>Magnoliopsida</taxon>
        <taxon>Ranunculales</taxon>
        <taxon>Menispermaceae</taxon>
        <taxon>Menispermoideae</taxon>
        <taxon>Cissampelideae</taxon>
        <taxon>Stephania</taxon>
    </lineage>
</organism>
<keyword evidence="2" id="KW-1185">Reference proteome</keyword>
<name>A0AAP0EJG1_9MAGN</name>
<protein>
    <submittedName>
        <fullName evidence="1">Uncharacterized protein</fullName>
    </submittedName>
</protein>
<dbReference type="Proteomes" id="UP001417504">
    <property type="component" value="Unassembled WGS sequence"/>
</dbReference>
<gene>
    <name evidence="1" type="ORF">Sjap_024815</name>
</gene>
<proteinExistence type="predicted"/>
<dbReference type="EMBL" id="JBBNAE010000010">
    <property type="protein sequence ID" value="KAK9091638.1"/>
    <property type="molecule type" value="Genomic_DNA"/>
</dbReference>
<comment type="caution">
    <text evidence="1">The sequence shown here is derived from an EMBL/GenBank/DDBJ whole genome shotgun (WGS) entry which is preliminary data.</text>
</comment>
<dbReference type="AlphaFoldDB" id="A0AAP0EJG1"/>
<accession>A0AAP0EJG1</accession>
<evidence type="ECO:0000313" key="2">
    <source>
        <dbReference type="Proteomes" id="UP001417504"/>
    </source>
</evidence>
<evidence type="ECO:0000313" key="1">
    <source>
        <dbReference type="EMBL" id="KAK9091638.1"/>
    </source>
</evidence>